<organism evidence="1 2">
    <name type="scientific">Rhodococcoides kroppenstedtii</name>
    <dbReference type="NCBI Taxonomy" id="293050"/>
    <lineage>
        <taxon>Bacteria</taxon>
        <taxon>Bacillati</taxon>
        <taxon>Actinomycetota</taxon>
        <taxon>Actinomycetes</taxon>
        <taxon>Mycobacteriales</taxon>
        <taxon>Nocardiaceae</taxon>
        <taxon>Rhodococcoides</taxon>
    </lineage>
</organism>
<reference evidence="1 2" key="1">
    <citation type="submission" date="2016-10" db="EMBL/GenBank/DDBJ databases">
        <authorList>
            <person name="de Groot N.N."/>
        </authorList>
    </citation>
    <scope>NUCLEOTIDE SEQUENCE [LARGE SCALE GENOMIC DNA]</scope>
    <source>
        <strain evidence="1 2">DSM 44908</strain>
    </source>
</reference>
<dbReference type="Proteomes" id="UP000182054">
    <property type="component" value="Unassembled WGS sequence"/>
</dbReference>
<dbReference type="EMBL" id="FOJN01000005">
    <property type="protein sequence ID" value="SFA49627.1"/>
    <property type="molecule type" value="Genomic_DNA"/>
</dbReference>
<dbReference type="AlphaFoldDB" id="A0A1I0TD40"/>
<accession>A0A1I0TD40</accession>
<dbReference type="GeneID" id="85485693"/>
<protein>
    <submittedName>
        <fullName evidence="1">Uncharacterized protein</fullName>
    </submittedName>
</protein>
<gene>
    <name evidence="1" type="ORF">SAMN05444374_105244</name>
</gene>
<name>A0A1I0TD40_9NOCA</name>
<sequence length="237" mass="24194">MLSAVAFVPSPPLLVPELMGAASDEVTELRDAALGVVRDLADRSDVLLAVGVDTHAGLLRSVVGTYAGWGVDVVVRTAPDADGPPDPELPLAASTVGWLRERAAPTSAIDVMLVAVDADADACASVARDIGDRLSGSDRVGLLVVADGATTLTAGAPGAFDDRAEGVQQRVDDALAAVDTAALRSLDPALCAELGVSGRAAWQVAAAVADASGRRFTGRTWYRAAPYGVGYTVGTWT</sequence>
<dbReference type="RefSeq" id="WP_068366029.1">
    <property type="nucleotide sequence ID" value="NZ_FOJN01000005.1"/>
</dbReference>
<proteinExistence type="predicted"/>
<evidence type="ECO:0000313" key="2">
    <source>
        <dbReference type="Proteomes" id="UP000182054"/>
    </source>
</evidence>
<evidence type="ECO:0000313" key="1">
    <source>
        <dbReference type="EMBL" id="SFA49627.1"/>
    </source>
</evidence>
<dbReference type="Gene3D" id="3.40.830.10">
    <property type="entry name" value="LigB-like"/>
    <property type="match status" value="1"/>
</dbReference>